<dbReference type="CDD" id="cd00071">
    <property type="entry name" value="GMPK"/>
    <property type="match status" value="1"/>
</dbReference>
<name>A0A8I3AHX8_VERLO</name>
<dbReference type="InterPro" id="IPR008144">
    <property type="entry name" value="Guanylate_kin-like_dom"/>
</dbReference>
<dbReference type="GO" id="GO:0004385">
    <property type="term" value="F:GMP kinase activity"/>
    <property type="evidence" value="ECO:0007669"/>
    <property type="project" value="UniProtKB-EC"/>
</dbReference>
<dbReference type="GO" id="GO:0005524">
    <property type="term" value="F:ATP binding"/>
    <property type="evidence" value="ECO:0007669"/>
    <property type="project" value="UniProtKB-KW"/>
</dbReference>
<evidence type="ECO:0000256" key="6">
    <source>
        <dbReference type="ARBA" id="ARBA00022840"/>
    </source>
</evidence>
<evidence type="ECO:0000256" key="2">
    <source>
        <dbReference type="ARBA" id="ARBA00012961"/>
    </source>
</evidence>
<dbReference type="InterPro" id="IPR008145">
    <property type="entry name" value="GK/Ca_channel_bsu"/>
</dbReference>
<protein>
    <recommendedName>
        <fullName evidence="2">guanylate kinase</fullName>
        <ecNumber evidence="2">2.7.4.8</ecNumber>
    </recommendedName>
</protein>
<keyword evidence="4" id="KW-0547">Nucleotide-binding</keyword>
<organism evidence="8 9">
    <name type="scientific">Verticillium longisporum</name>
    <name type="common">Verticillium dahliae var. longisporum</name>
    <dbReference type="NCBI Taxonomy" id="100787"/>
    <lineage>
        <taxon>Eukaryota</taxon>
        <taxon>Fungi</taxon>
        <taxon>Dikarya</taxon>
        <taxon>Ascomycota</taxon>
        <taxon>Pezizomycotina</taxon>
        <taxon>Sordariomycetes</taxon>
        <taxon>Hypocreomycetidae</taxon>
        <taxon>Glomerellales</taxon>
        <taxon>Plectosphaerellaceae</taxon>
        <taxon>Verticillium</taxon>
    </lineage>
</organism>
<evidence type="ECO:0000256" key="4">
    <source>
        <dbReference type="ARBA" id="ARBA00022741"/>
    </source>
</evidence>
<dbReference type="Gene3D" id="3.40.50.300">
    <property type="entry name" value="P-loop containing nucleotide triphosphate hydrolases"/>
    <property type="match status" value="1"/>
</dbReference>
<comment type="similarity">
    <text evidence="1">Belongs to the guanylate kinase family.</text>
</comment>
<evidence type="ECO:0000256" key="3">
    <source>
        <dbReference type="ARBA" id="ARBA00022679"/>
    </source>
</evidence>
<dbReference type="PANTHER" id="PTHR23117:SF13">
    <property type="entry name" value="GUANYLATE KINASE"/>
    <property type="match status" value="1"/>
</dbReference>
<keyword evidence="3" id="KW-0808">Transferase</keyword>
<evidence type="ECO:0000256" key="5">
    <source>
        <dbReference type="ARBA" id="ARBA00022777"/>
    </source>
</evidence>
<dbReference type="SMART" id="SM00072">
    <property type="entry name" value="GuKc"/>
    <property type="match status" value="1"/>
</dbReference>
<dbReference type="EC" id="2.7.4.8" evidence="2"/>
<accession>A0A8I3AHX8</accession>
<evidence type="ECO:0000259" key="7">
    <source>
        <dbReference type="PROSITE" id="PS50052"/>
    </source>
</evidence>
<dbReference type="AlphaFoldDB" id="A0A8I3AHX8"/>
<evidence type="ECO:0000313" key="9">
    <source>
        <dbReference type="Proteomes" id="UP000689129"/>
    </source>
</evidence>
<feature type="domain" description="Guanylate kinase-like" evidence="7">
    <location>
        <begin position="4"/>
        <end position="193"/>
    </location>
</feature>
<dbReference type="OrthoDB" id="6334211at2759"/>
<dbReference type="PANTHER" id="PTHR23117">
    <property type="entry name" value="GUANYLATE KINASE-RELATED"/>
    <property type="match status" value="1"/>
</dbReference>
<evidence type="ECO:0000256" key="1">
    <source>
        <dbReference type="ARBA" id="ARBA00005790"/>
    </source>
</evidence>
<dbReference type="Proteomes" id="UP000689129">
    <property type="component" value="Unassembled WGS sequence"/>
</dbReference>
<keyword evidence="5 8" id="KW-0418">Kinase</keyword>
<evidence type="ECO:0000313" key="8">
    <source>
        <dbReference type="EMBL" id="KAG7119643.1"/>
    </source>
</evidence>
<dbReference type="InterPro" id="IPR017665">
    <property type="entry name" value="Guanylate_kinase"/>
</dbReference>
<sequence length="194" mass="21837">MRADQPIVISGPSGVGKGALIKKLRDTHRGLFALTVSHTTRSPRPGEVDGVDYYFVSDPQFTALVTQDKFIEHTTFSGSMYGTSRRAIIDQVAKSLVQGTIVLLDIDLEGVKQLQGSPEIPVARYVFVEPPSLEELERRLRSRGTENEEDILRRMAQAKTELEYADATPGLHDLIIVNDDMERAYRELEEFIFR</sequence>
<gene>
    <name evidence="8" type="ORF">HYQ45_014928</name>
</gene>
<dbReference type="EMBL" id="JAEMWZ010000394">
    <property type="protein sequence ID" value="KAG7119643.1"/>
    <property type="molecule type" value="Genomic_DNA"/>
</dbReference>
<dbReference type="GO" id="GO:0005829">
    <property type="term" value="C:cytosol"/>
    <property type="evidence" value="ECO:0007669"/>
    <property type="project" value="TreeGrafter"/>
</dbReference>
<reference evidence="8" key="1">
    <citation type="journal article" date="2021" name="Mol. Plant Pathol.">
        <title>A 20-kb lineage-specific genomic region tames virulence in pathogenic amphidiploid Verticillium longisporum.</title>
        <authorList>
            <person name="Harting R."/>
            <person name="Starke J."/>
            <person name="Kusch H."/>
            <person name="Poggeler S."/>
            <person name="Maurus I."/>
            <person name="Schluter R."/>
            <person name="Landesfeind M."/>
            <person name="Bulla I."/>
            <person name="Nowrousian M."/>
            <person name="de Jonge R."/>
            <person name="Stahlhut G."/>
            <person name="Hoff K.J."/>
            <person name="Asshauer K.P."/>
            <person name="Thurmer A."/>
            <person name="Stanke M."/>
            <person name="Daniel R."/>
            <person name="Morgenstern B."/>
            <person name="Thomma B.P.H.J."/>
            <person name="Kronstad J.W."/>
            <person name="Braus-Stromeyer S.A."/>
            <person name="Braus G.H."/>
        </authorList>
    </citation>
    <scope>NUCLEOTIDE SEQUENCE</scope>
    <source>
        <strain evidence="8">Vl32</strain>
    </source>
</reference>
<dbReference type="PROSITE" id="PS00856">
    <property type="entry name" value="GUANYLATE_KINASE_1"/>
    <property type="match status" value="1"/>
</dbReference>
<comment type="caution">
    <text evidence="8">The sequence shown here is derived from an EMBL/GenBank/DDBJ whole genome shotgun (WGS) entry which is preliminary data.</text>
</comment>
<dbReference type="Pfam" id="PF00625">
    <property type="entry name" value="Guanylate_kin"/>
    <property type="match status" value="1"/>
</dbReference>
<dbReference type="SUPFAM" id="SSF52540">
    <property type="entry name" value="P-loop containing nucleoside triphosphate hydrolases"/>
    <property type="match status" value="1"/>
</dbReference>
<dbReference type="InterPro" id="IPR027417">
    <property type="entry name" value="P-loop_NTPase"/>
</dbReference>
<proteinExistence type="inferred from homology"/>
<dbReference type="InterPro" id="IPR020590">
    <property type="entry name" value="Guanylate_kinase_CS"/>
</dbReference>
<dbReference type="PROSITE" id="PS50052">
    <property type="entry name" value="GUANYLATE_KINASE_2"/>
    <property type="match status" value="1"/>
</dbReference>
<keyword evidence="6" id="KW-0067">ATP-binding</keyword>
<dbReference type="NCBIfam" id="TIGR03263">
    <property type="entry name" value="guanyl_kin"/>
    <property type="match status" value="1"/>
</dbReference>